<proteinExistence type="predicted"/>
<dbReference type="Proteomes" id="UP001054252">
    <property type="component" value="Unassembled WGS sequence"/>
</dbReference>
<sequence>MNESTDWYLISANSHLNFVLTHLYSLVSYINIKLSSIFYCGLKLT</sequence>
<evidence type="ECO:0000313" key="3">
    <source>
        <dbReference type="Proteomes" id="UP001054252"/>
    </source>
</evidence>
<evidence type="ECO:0000256" key="1">
    <source>
        <dbReference type="SAM" id="Phobius"/>
    </source>
</evidence>
<dbReference type="EMBL" id="BPVZ01000073">
    <property type="protein sequence ID" value="GKV26946.1"/>
    <property type="molecule type" value="Genomic_DNA"/>
</dbReference>
<comment type="caution">
    <text evidence="2">The sequence shown here is derived from an EMBL/GenBank/DDBJ whole genome shotgun (WGS) entry which is preliminary data.</text>
</comment>
<accession>A0AAV5KQL0</accession>
<reference evidence="2 3" key="1">
    <citation type="journal article" date="2021" name="Commun. Biol.">
        <title>The genome of Shorea leprosula (Dipterocarpaceae) highlights the ecological relevance of drought in aseasonal tropical rainforests.</title>
        <authorList>
            <person name="Ng K.K.S."/>
            <person name="Kobayashi M.J."/>
            <person name="Fawcett J.A."/>
            <person name="Hatakeyama M."/>
            <person name="Paape T."/>
            <person name="Ng C.H."/>
            <person name="Ang C.C."/>
            <person name="Tnah L.H."/>
            <person name="Lee C.T."/>
            <person name="Nishiyama T."/>
            <person name="Sese J."/>
            <person name="O'Brien M.J."/>
            <person name="Copetti D."/>
            <person name="Mohd Noor M.I."/>
            <person name="Ong R.C."/>
            <person name="Putra M."/>
            <person name="Sireger I.Z."/>
            <person name="Indrioko S."/>
            <person name="Kosugi Y."/>
            <person name="Izuno A."/>
            <person name="Isagi Y."/>
            <person name="Lee S.L."/>
            <person name="Shimizu K.K."/>
        </authorList>
    </citation>
    <scope>NUCLEOTIDE SEQUENCE [LARGE SCALE GENOMIC DNA]</scope>
    <source>
        <strain evidence="2">214</strain>
    </source>
</reference>
<gene>
    <name evidence="2" type="ORF">SLEP1_g36158</name>
</gene>
<evidence type="ECO:0000313" key="2">
    <source>
        <dbReference type="EMBL" id="GKV26946.1"/>
    </source>
</evidence>
<keyword evidence="3" id="KW-1185">Reference proteome</keyword>
<keyword evidence="1" id="KW-0472">Membrane</keyword>
<protein>
    <submittedName>
        <fullName evidence="2">Uncharacterized protein</fullName>
    </submittedName>
</protein>
<feature type="transmembrane region" description="Helical" evidence="1">
    <location>
        <begin position="20"/>
        <end position="42"/>
    </location>
</feature>
<keyword evidence="1" id="KW-1133">Transmembrane helix</keyword>
<keyword evidence="1" id="KW-0812">Transmembrane</keyword>
<name>A0AAV5KQL0_9ROSI</name>
<dbReference type="AlphaFoldDB" id="A0AAV5KQL0"/>
<organism evidence="2 3">
    <name type="scientific">Rubroshorea leprosula</name>
    <dbReference type="NCBI Taxonomy" id="152421"/>
    <lineage>
        <taxon>Eukaryota</taxon>
        <taxon>Viridiplantae</taxon>
        <taxon>Streptophyta</taxon>
        <taxon>Embryophyta</taxon>
        <taxon>Tracheophyta</taxon>
        <taxon>Spermatophyta</taxon>
        <taxon>Magnoliopsida</taxon>
        <taxon>eudicotyledons</taxon>
        <taxon>Gunneridae</taxon>
        <taxon>Pentapetalae</taxon>
        <taxon>rosids</taxon>
        <taxon>malvids</taxon>
        <taxon>Malvales</taxon>
        <taxon>Dipterocarpaceae</taxon>
        <taxon>Rubroshorea</taxon>
    </lineage>
</organism>